<dbReference type="InterPro" id="IPR007460">
    <property type="entry name" value="BrnT_toxin"/>
</dbReference>
<protein>
    <recommendedName>
        <fullName evidence="3">BrnT family toxin</fullName>
    </recommendedName>
</protein>
<dbReference type="Pfam" id="PF04365">
    <property type="entry name" value="BrnT_toxin"/>
    <property type="match status" value="1"/>
</dbReference>
<organism evidence="1 2">
    <name type="scientific">Methylobacter tundripaludum (strain ATCC BAA-1195 / DSM 17260 / SV96)</name>
    <dbReference type="NCBI Taxonomy" id="697282"/>
    <lineage>
        <taxon>Bacteria</taxon>
        <taxon>Pseudomonadati</taxon>
        <taxon>Pseudomonadota</taxon>
        <taxon>Gammaproteobacteria</taxon>
        <taxon>Methylococcales</taxon>
        <taxon>Methylococcaceae</taxon>
        <taxon>Methylobacter</taxon>
    </lineage>
</organism>
<dbReference type="Gene3D" id="3.10.450.530">
    <property type="entry name" value="Ribonuclease toxin, BrnT, of type II toxin-antitoxin system"/>
    <property type="match status" value="1"/>
</dbReference>
<dbReference type="InterPro" id="IPR038573">
    <property type="entry name" value="BrnT_sf"/>
</dbReference>
<dbReference type="eggNOG" id="COG2929">
    <property type="taxonomic scope" value="Bacteria"/>
</dbReference>
<name>G3IXG4_METTV</name>
<evidence type="ECO:0000313" key="2">
    <source>
        <dbReference type="Proteomes" id="UP000004664"/>
    </source>
</evidence>
<evidence type="ECO:0008006" key="3">
    <source>
        <dbReference type="Google" id="ProtNLM"/>
    </source>
</evidence>
<sequence>MYLQSQYIILILLIWIFTTRKTASALFGMPAKLANAIKHDGITFDQAAEAFFDPFLKLVDAGRNHESRDAVIGYDEKGRLLFVVHIEVEGEFIRLISARKATLTERNAYDF</sequence>
<dbReference type="EMBL" id="JH109152">
    <property type="protein sequence ID" value="EGW23221.1"/>
    <property type="molecule type" value="Genomic_DNA"/>
</dbReference>
<proteinExistence type="predicted"/>
<dbReference type="AlphaFoldDB" id="G3IXG4"/>
<accession>G3IXG4</accession>
<reference evidence="1 2" key="1">
    <citation type="submission" date="2011-06" db="EMBL/GenBank/DDBJ databases">
        <title>Genomic sequence of Methylobacter tundripaludum SV96.</title>
        <authorList>
            <consortium name="US DOE Joint Genome Institute"/>
            <person name="Lucas S."/>
            <person name="Han J."/>
            <person name="Lapidus A."/>
            <person name="Cheng J.-F."/>
            <person name="Goodwin L."/>
            <person name="Pitluck S."/>
            <person name="Held B."/>
            <person name="Detter J.C."/>
            <person name="Han C."/>
            <person name="Tapia R."/>
            <person name="Land M."/>
            <person name="Hauser L."/>
            <person name="Kyrpides N."/>
            <person name="Ivanova N."/>
            <person name="Ovchinnikova G."/>
            <person name="Pagani I."/>
            <person name="Klotz M.G."/>
            <person name="Dispirito A.A."/>
            <person name="Murrell J.C."/>
            <person name="Dunfield P."/>
            <person name="Kalyuzhnaya M.G."/>
            <person name="Svenning M."/>
            <person name="Trotsenko Y.A."/>
            <person name="Stein L.Y."/>
            <person name="Woyke T."/>
        </authorList>
    </citation>
    <scope>NUCLEOTIDE SEQUENCE [LARGE SCALE GENOMIC DNA]</scope>
    <source>
        <strain evidence="2">ATCC BAA-1195 / DSM 17260 / SV96</strain>
    </source>
</reference>
<keyword evidence="2" id="KW-1185">Reference proteome</keyword>
<evidence type="ECO:0000313" key="1">
    <source>
        <dbReference type="EMBL" id="EGW23221.1"/>
    </source>
</evidence>
<dbReference type="HOGENOM" id="CLU_2155419_0_0_6"/>
<dbReference type="STRING" id="697282.Mettu_2067"/>
<dbReference type="Proteomes" id="UP000004664">
    <property type="component" value="Unassembled WGS sequence"/>
</dbReference>
<gene>
    <name evidence="1" type="ORF">Mettu_2067</name>
</gene>